<dbReference type="GO" id="GO:0005737">
    <property type="term" value="C:cytoplasm"/>
    <property type="evidence" value="ECO:0007669"/>
    <property type="project" value="TreeGrafter"/>
</dbReference>
<protein>
    <submittedName>
        <fullName evidence="3">Uncharacterized protein, YigZ family</fullName>
    </submittedName>
</protein>
<dbReference type="PANTHER" id="PTHR16301">
    <property type="entry name" value="IMPACT-RELATED"/>
    <property type="match status" value="1"/>
</dbReference>
<comment type="caution">
    <text evidence="3">The sequence shown here is derived from an EMBL/GenBank/DDBJ whole genome shotgun (WGS) entry which is preliminary data.</text>
</comment>
<dbReference type="InterPro" id="IPR023582">
    <property type="entry name" value="Impact"/>
</dbReference>
<dbReference type="Proteomes" id="UP000236725">
    <property type="component" value="Unassembled WGS sequence"/>
</dbReference>
<reference evidence="3 4" key="1">
    <citation type="submission" date="2016-10" db="EMBL/GenBank/DDBJ databases">
        <authorList>
            <person name="Varghese N."/>
            <person name="Submissions S."/>
        </authorList>
    </citation>
    <scope>NUCLEOTIDE SEQUENCE [LARGE SCALE GENOMIC DNA]</scope>
    <source>
        <strain evidence="3 4">DSM 29073</strain>
    </source>
</reference>
<dbReference type="InterPro" id="IPR020569">
    <property type="entry name" value="UPF0029_Impact_CS"/>
</dbReference>
<evidence type="ECO:0000256" key="1">
    <source>
        <dbReference type="ARBA" id="ARBA00007665"/>
    </source>
</evidence>
<dbReference type="Gene3D" id="3.30.230.30">
    <property type="entry name" value="Impact, N-terminal domain"/>
    <property type="match status" value="1"/>
</dbReference>
<gene>
    <name evidence="3" type="ORF">SAMN05444001_10172</name>
</gene>
<organism evidence="3 4">
    <name type="scientific">Parabacteroides chinchillae</name>
    <dbReference type="NCBI Taxonomy" id="871327"/>
    <lineage>
        <taxon>Bacteria</taxon>
        <taxon>Pseudomonadati</taxon>
        <taxon>Bacteroidota</taxon>
        <taxon>Bacteroidia</taxon>
        <taxon>Bacteroidales</taxon>
        <taxon>Tannerellaceae</taxon>
        <taxon>Parabacteroides</taxon>
    </lineage>
</organism>
<dbReference type="GO" id="GO:0006446">
    <property type="term" value="P:regulation of translational initiation"/>
    <property type="evidence" value="ECO:0007669"/>
    <property type="project" value="TreeGrafter"/>
</dbReference>
<dbReference type="PANTHER" id="PTHR16301:SF20">
    <property type="entry name" value="IMPACT FAMILY MEMBER YIGZ"/>
    <property type="match status" value="1"/>
</dbReference>
<dbReference type="SUPFAM" id="SSF54211">
    <property type="entry name" value="Ribosomal protein S5 domain 2-like"/>
    <property type="match status" value="1"/>
</dbReference>
<dbReference type="Pfam" id="PF01205">
    <property type="entry name" value="Impact_N"/>
    <property type="match status" value="1"/>
</dbReference>
<comment type="similarity">
    <text evidence="1">Belongs to the IMPACT family.</text>
</comment>
<accession>A0A8G2BU20</accession>
<sequence length="198" mass="22660">MANDSYRTIKQVAEGYYTEKRSRFISYAIPVRTVDDVKMQLEQYRKQYYDARHVCWAYMLGADRQTFRANDDGEPSSTAGKPILGQINSNELTDILIIVVRYFGGIELGTSGLIVAYRTAAAEAIAAAEIEERTVDEDITVVFEYPYLNSIMRIVKEDNPVIISQHFDMDCEMTLRIRLGKAERLKSRLLKVETARLL</sequence>
<dbReference type="InterPro" id="IPR036956">
    <property type="entry name" value="Impact_N_sf"/>
</dbReference>
<dbReference type="PROSITE" id="PS00910">
    <property type="entry name" value="UPF0029"/>
    <property type="match status" value="1"/>
</dbReference>
<dbReference type="InterPro" id="IPR020568">
    <property type="entry name" value="Ribosomal_Su5_D2-typ_SF"/>
</dbReference>
<dbReference type="EMBL" id="FNVS01000001">
    <property type="protein sequence ID" value="SEF41197.1"/>
    <property type="molecule type" value="Genomic_DNA"/>
</dbReference>
<dbReference type="AlphaFoldDB" id="A0A8G2BU20"/>
<dbReference type="InterPro" id="IPR001498">
    <property type="entry name" value="Impact_N"/>
</dbReference>
<keyword evidence="4" id="KW-1185">Reference proteome</keyword>
<evidence type="ECO:0000313" key="3">
    <source>
        <dbReference type="EMBL" id="SEF41197.1"/>
    </source>
</evidence>
<proteinExistence type="inferred from homology"/>
<name>A0A8G2BU20_9BACT</name>
<dbReference type="RefSeq" id="WP_103982067.1">
    <property type="nucleotide sequence ID" value="NZ_FNVS01000001.1"/>
</dbReference>
<evidence type="ECO:0000259" key="2">
    <source>
        <dbReference type="Pfam" id="PF01205"/>
    </source>
</evidence>
<evidence type="ECO:0000313" key="4">
    <source>
        <dbReference type="Proteomes" id="UP000236725"/>
    </source>
</evidence>
<feature type="domain" description="Impact N-terminal" evidence="2">
    <location>
        <begin position="20"/>
        <end position="125"/>
    </location>
</feature>